<protein>
    <submittedName>
        <fullName evidence="2">GNAT family N-acetyltransferase</fullName>
    </submittedName>
</protein>
<evidence type="ECO:0000313" key="3">
    <source>
        <dbReference type="Proteomes" id="UP000520156"/>
    </source>
</evidence>
<dbReference type="PROSITE" id="PS51186">
    <property type="entry name" value="GNAT"/>
    <property type="match status" value="1"/>
</dbReference>
<keyword evidence="3" id="KW-1185">Reference proteome</keyword>
<dbReference type="Pfam" id="PF13302">
    <property type="entry name" value="Acetyltransf_3"/>
    <property type="match status" value="1"/>
</dbReference>
<sequence length="169" mass="18818">MLRAGPYELWRPTAADHADLHALTLDPAMRRFLGGHQPDEGDSFARLYRNAGSWALHGYGTLMVREAGRPALVGHCGVFRSWRGLPGLNDVAEAGWIIGQDWWGRGVATQVMATVLDWFDRTHGRQRIACMIEQGNVASERVAARLGFVPYHEHSGDNGTVLVLYERQP</sequence>
<keyword evidence="2" id="KW-0808">Transferase</keyword>
<organism evidence="2 3">
    <name type="scientific">Novosphingobium aerophilum</name>
    <dbReference type="NCBI Taxonomy" id="2839843"/>
    <lineage>
        <taxon>Bacteria</taxon>
        <taxon>Pseudomonadati</taxon>
        <taxon>Pseudomonadota</taxon>
        <taxon>Alphaproteobacteria</taxon>
        <taxon>Sphingomonadales</taxon>
        <taxon>Sphingomonadaceae</taxon>
        <taxon>Novosphingobium</taxon>
    </lineage>
</organism>
<evidence type="ECO:0000259" key="1">
    <source>
        <dbReference type="PROSITE" id="PS51186"/>
    </source>
</evidence>
<dbReference type="AlphaFoldDB" id="A0A7X1F7G5"/>
<dbReference type="InterPro" id="IPR000182">
    <property type="entry name" value="GNAT_dom"/>
</dbReference>
<reference evidence="2 3" key="1">
    <citation type="submission" date="2020-08" db="EMBL/GenBank/DDBJ databases">
        <title>The genome sequence of Novosphingobium flavum 4Y4.</title>
        <authorList>
            <person name="Liu Y."/>
        </authorList>
    </citation>
    <scope>NUCLEOTIDE SEQUENCE [LARGE SCALE GENOMIC DNA]</scope>
    <source>
        <strain evidence="2 3">4Y4</strain>
    </source>
</reference>
<comment type="caution">
    <text evidence="2">The sequence shown here is derived from an EMBL/GenBank/DDBJ whole genome shotgun (WGS) entry which is preliminary data.</text>
</comment>
<dbReference type="EMBL" id="JACLAU010000010">
    <property type="protein sequence ID" value="MBC2651778.1"/>
    <property type="molecule type" value="Genomic_DNA"/>
</dbReference>
<dbReference type="SUPFAM" id="SSF55729">
    <property type="entry name" value="Acyl-CoA N-acyltransferases (Nat)"/>
    <property type="match status" value="1"/>
</dbReference>
<feature type="domain" description="N-acetyltransferase" evidence="1">
    <location>
        <begin position="7"/>
        <end position="169"/>
    </location>
</feature>
<dbReference type="Gene3D" id="3.40.630.30">
    <property type="match status" value="1"/>
</dbReference>
<proteinExistence type="predicted"/>
<accession>A0A7X1F7G5</accession>
<gene>
    <name evidence="2" type="ORF">H7F49_08685</name>
</gene>
<dbReference type="InterPro" id="IPR016181">
    <property type="entry name" value="Acyl_CoA_acyltransferase"/>
</dbReference>
<evidence type="ECO:0000313" key="2">
    <source>
        <dbReference type="EMBL" id="MBC2651778.1"/>
    </source>
</evidence>
<dbReference type="GO" id="GO:0016747">
    <property type="term" value="F:acyltransferase activity, transferring groups other than amino-acyl groups"/>
    <property type="evidence" value="ECO:0007669"/>
    <property type="project" value="InterPro"/>
</dbReference>
<dbReference type="PANTHER" id="PTHR43792">
    <property type="entry name" value="GNAT FAMILY, PUTATIVE (AFU_ORTHOLOGUE AFUA_3G00765)-RELATED-RELATED"/>
    <property type="match status" value="1"/>
</dbReference>
<name>A0A7X1F7G5_9SPHN</name>
<dbReference type="PANTHER" id="PTHR43792:SF1">
    <property type="entry name" value="N-ACETYLTRANSFERASE DOMAIN-CONTAINING PROTEIN"/>
    <property type="match status" value="1"/>
</dbReference>
<dbReference type="Proteomes" id="UP000520156">
    <property type="component" value="Unassembled WGS sequence"/>
</dbReference>
<dbReference type="InterPro" id="IPR051531">
    <property type="entry name" value="N-acetyltransferase"/>
</dbReference>